<evidence type="ECO:0000256" key="2">
    <source>
        <dbReference type="ARBA" id="ARBA00023125"/>
    </source>
</evidence>
<dbReference type="SUPFAM" id="SSF46785">
    <property type="entry name" value="Winged helix' DNA-binding domain"/>
    <property type="match status" value="1"/>
</dbReference>
<keyword evidence="6" id="KW-1185">Reference proteome</keyword>
<dbReference type="Pfam" id="PF08220">
    <property type="entry name" value="HTH_DeoR"/>
    <property type="match status" value="1"/>
</dbReference>
<dbReference type="AlphaFoldDB" id="A0A7K3M3E5"/>
<dbReference type="Proteomes" id="UP000460435">
    <property type="component" value="Unassembled WGS sequence"/>
</dbReference>
<comment type="caution">
    <text evidence="5">The sequence shown here is derived from an EMBL/GenBank/DDBJ whole genome shotgun (WGS) entry which is preliminary data.</text>
</comment>
<evidence type="ECO:0000256" key="3">
    <source>
        <dbReference type="ARBA" id="ARBA00023163"/>
    </source>
</evidence>
<dbReference type="PROSITE" id="PS00894">
    <property type="entry name" value="HTH_DEOR_1"/>
    <property type="match status" value="1"/>
</dbReference>
<feature type="non-terminal residue" evidence="5">
    <location>
        <position position="135"/>
    </location>
</feature>
<dbReference type="InterPro" id="IPR050313">
    <property type="entry name" value="Carb_Metab_HTH_regulators"/>
</dbReference>
<organism evidence="5 6">
    <name type="scientific">Phytoactinopolyspora mesophila</name>
    <dbReference type="NCBI Taxonomy" id="2650750"/>
    <lineage>
        <taxon>Bacteria</taxon>
        <taxon>Bacillati</taxon>
        <taxon>Actinomycetota</taxon>
        <taxon>Actinomycetes</taxon>
        <taxon>Jiangellales</taxon>
        <taxon>Jiangellaceae</taxon>
        <taxon>Phytoactinopolyspora</taxon>
    </lineage>
</organism>
<dbReference type="InterPro" id="IPR036390">
    <property type="entry name" value="WH_DNA-bd_sf"/>
</dbReference>
<dbReference type="SMART" id="SM00420">
    <property type="entry name" value="HTH_DEOR"/>
    <property type="match status" value="1"/>
</dbReference>
<protein>
    <submittedName>
        <fullName evidence="5">DeoR family transcriptional regulator</fullName>
    </submittedName>
</protein>
<dbReference type="GO" id="GO:0003700">
    <property type="term" value="F:DNA-binding transcription factor activity"/>
    <property type="evidence" value="ECO:0007669"/>
    <property type="project" value="InterPro"/>
</dbReference>
<sequence>MLRATRRRSARITSIVEQLVAGAEVSVRSLAREFRVSAATIRRDLVLLEQQGILSRTHGGAVSSDEFAAPPLPYRAEHTEAKARIAVRAAASIPALHNRGCSGRRWASAVRRCPDRGRGLPMMEVPTPPIWKTST</sequence>
<evidence type="ECO:0000313" key="5">
    <source>
        <dbReference type="EMBL" id="NDL57843.1"/>
    </source>
</evidence>
<reference evidence="5 6" key="1">
    <citation type="submission" date="2019-11" db="EMBL/GenBank/DDBJ databases">
        <authorList>
            <person name="Li X.-J."/>
            <person name="Feng X.-M."/>
        </authorList>
    </citation>
    <scope>NUCLEOTIDE SEQUENCE [LARGE SCALE GENOMIC DNA]</scope>
    <source>
        <strain evidence="5 6">XMNu-373</strain>
    </source>
</reference>
<evidence type="ECO:0000259" key="4">
    <source>
        <dbReference type="PROSITE" id="PS51000"/>
    </source>
</evidence>
<keyword evidence="1" id="KW-0805">Transcription regulation</keyword>
<dbReference type="PANTHER" id="PTHR30363">
    <property type="entry name" value="HTH-TYPE TRANSCRIPTIONAL REGULATOR SRLR-RELATED"/>
    <property type="match status" value="1"/>
</dbReference>
<keyword evidence="3" id="KW-0804">Transcription</keyword>
<name>A0A7K3M3E5_9ACTN</name>
<proteinExistence type="predicted"/>
<accession>A0A7K3M3E5</accession>
<dbReference type="PROSITE" id="PS51000">
    <property type="entry name" value="HTH_DEOR_2"/>
    <property type="match status" value="1"/>
</dbReference>
<evidence type="ECO:0000256" key="1">
    <source>
        <dbReference type="ARBA" id="ARBA00023015"/>
    </source>
</evidence>
<dbReference type="InterPro" id="IPR018356">
    <property type="entry name" value="Tscrpt_reg_HTH_DeoR_CS"/>
</dbReference>
<dbReference type="InterPro" id="IPR001034">
    <property type="entry name" value="DeoR_HTH"/>
</dbReference>
<dbReference type="EMBL" id="WLZY01000003">
    <property type="protein sequence ID" value="NDL57843.1"/>
    <property type="molecule type" value="Genomic_DNA"/>
</dbReference>
<keyword evidence="2" id="KW-0238">DNA-binding</keyword>
<evidence type="ECO:0000313" key="6">
    <source>
        <dbReference type="Proteomes" id="UP000460435"/>
    </source>
</evidence>
<dbReference type="InterPro" id="IPR036388">
    <property type="entry name" value="WH-like_DNA-bd_sf"/>
</dbReference>
<dbReference type="Gene3D" id="1.10.10.10">
    <property type="entry name" value="Winged helix-like DNA-binding domain superfamily/Winged helix DNA-binding domain"/>
    <property type="match status" value="1"/>
</dbReference>
<gene>
    <name evidence="5" type="ORF">F7O44_12225</name>
</gene>
<dbReference type="RefSeq" id="WP_162450490.1">
    <property type="nucleotide sequence ID" value="NZ_WLZY01000003.1"/>
</dbReference>
<dbReference type="PRINTS" id="PR00037">
    <property type="entry name" value="HTHLACR"/>
</dbReference>
<dbReference type="GO" id="GO:0003677">
    <property type="term" value="F:DNA binding"/>
    <property type="evidence" value="ECO:0007669"/>
    <property type="project" value="UniProtKB-KW"/>
</dbReference>
<dbReference type="PANTHER" id="PTHR30363:SF44">
    <property type="entry name" value="AGA OPERON TRANSCRIPTIONAL REPRESSOR-RELATED"/>
    <property type="match status" value="1"/>
</dbReference>
<feature type="domain" description="HTH deoR-type" evidence="4">
    <location>
        <begin position="8"/>
        <end position="63"/>
    </location>
</feature>